<dbReference type="SMART" id="SM01134">
    <property type="entry name" value="DeoRC"/>
    <property type="match status" value="1"/>
</dbReference>
<feature type="domain" description="HTH deoR-type" evidence="4">
    <location>
        <begin position="7"/>
        <end position="62"/>
    </location>
</feature>
<dbReference type="InterPro" id="IPR018356">
    <property type="entry name" value="Tscrpt_reg_HTH_DeoR_CS"/>
</dbReference>
<dbReference type="GeneID" id="61276544"/>
<dbReference type="InterPro" id="IPR036388">
    <property type="entry name" value="WH-like_DNA-bd_sf"/>
</dbReference>
<dbReference type="PANTHER" id="PTHR30363">
    <property type="entry name" value="HTH-TYPE TRANSCRIPTIONAL REGULATOR SRLR-RELATED"/>
    <property type="match status" value="1"/>
</dbReference>
<dbReference type="SUPFAM" id="SSF100950">
    <property type="entry name" value="NagB/RpiA/CoA transferase-like"/>
    <property type="match status" value="1"/>
</dbReference>
<dbReference type="InterPro" id="IPR050313">
    <property type="entry name" value="Carb_Metab_HTH_regulators"/>
</dbReference>
<dbReference type="InterPro" id="IPR014036">
    <property type="entry name" value="DeoR-like_C"/>
</dbReference>
<dbReference type="SUPFAM" id="SSF46785">
    <property type="entry name" value="Winged helix' DNA-binding domain"/>
    <property type="match status" value="1"/>
</dbReference>
<dbReference type="InterPro" id="IPR001034">
    <property type="entry name" value="DeoR_HTH"/>
</dbReference>
<evidence type="ECO:0000313" key="6">
    <source>
        <dbReference type="EMBL" id="MDB9221945.1"/>
    </source>
</evidence>
<dbReference type="GO" id="GO:0003677">
    <property type="term" value="F:DNA binding"/>
    <property type="evidence" value="ECO:0007669"/>
    <property type="project" value="UniProtKB-KW"/>
</dbReference>
<comment type="caution">
    <text evidence="5">The sequence shown here is derived from an EMBL/GenBank/DDBJ whole genome shotgun (WGS) entry which is preliminary data.</text>
</comment>
<proteinExistence type="predicted"/>
<keyword evidence="2 5" id="KW-0238">DNA-binding</keyword>
<dbReference type="EMBL" id="JAQMRD010000002">
    <property type="protein sequence ID" value="MDB9221945.1"/>
    <property type="molecule type" value="Genomic_DNA"/>
</dbReference>
<dbReference type="Pfam" id="PF08220">
    <property type="entry name" value="HTH_DeoR"/>
    <property type="match status" value="1"/>
</dbReference>
<keyword evidence="1" id="KW-0805">Transcription regulation</keyword>
<dbReference type="PRINTS" id="PR00037">
    <property type="entry name" value="HTHLACR"/>
</dbReference>
<evidence type="ECO:0000256" key="2">
    <source>
        <dbReference type="ARBA" id="ARBA00023125"/>
    </source>
</evidence>
<gene>
    <name evidence="5" type="ORF">L0P03_17915</name>
    <name evidence="6" type="ORF">PN645_02865</name>
</gene>
<keyword evidence="3" id="KW-0804">Transcription</keyword>
<dbReference type="Proteomes" id="UP001199750">
    <property type="component" value="Unassembled WGS sequence"/>
</dbReference>
<evidence type="ECO:0000256" key="1">
    <source>
        <dbReference type="ARBA" id="ARBA00023015"/>
    </source>
</evidence>
<sequence length="257" mass="28230">MEKIMSLSERHQKILELLKVNGIVSVNSLSRQLNVSSVTIRKDLGLLEEKKLLYRSHGGAIQIDPYIANRHVQEKEKQFPEEKKRIGMKAAEMLTPNDAIIIASGTTVLAFARCIPPEAQLTVLTSAMNVAMALLNCQQVEVIQLGGIVRHTSSSVTGEYALRMLENFSGTKLFLGVDGIDLKYGLTTTNFMEASVNRAMIDAAQKIIVLTDSSKFGRRGFGKICELDAVDQIITDSGVSPKVVRELEELGIKVSIV</sequence>
<evidence type="ECO:0000313" key="7">
    <source>
        <dbReference type="Proteomes" id="UP001199750"/>
    </source>
</evidence>
<accession>A0AAW5CC79</accession>
<dbReference type="RefSeq" id="WP_013613471.1">
    <property type="nucleotide sequence ID" value="NZ_BAABYK010000001.1"/>
</dbReference>
<evidence type="ECO:0000259" key="4">
    <source>
        <dbReference type="PROSITE" id="PS51000"/>
    </source>
</evidence>
<evidence type="ECO:0000313" key="5">
    <source>
        <dbReference type="EMBL" id="MCG4961700.1"/>
    </source>
</evidence>
<reference evidence="5" key="1">
    <citation type="submission" date="2022-01" db="EMBL/GenBank/DDBJ databases">
        <title>Collection of gut derived symbiotic bacterial strains cultured from healthy donors.</title>
        <authorList>
            <person name="Lin H."/>
            <person name="Kohout C."/>
            <person name="Waligurski E."/>
            <person name="Pamer E.G."/>
        </authorList>
    </citation>
    <scope>NUCLEOTIDE SEQUENCE</scope>
    <source>
        <strain evidence="5">DFI.1.149</strain>
    </source>
</reference>
<dbReference type="EMBL" id="JAKNDN010000043">
    <property type="protein sequence ID" value="MCG4961700.1"/>
    <property type="molecule type" value="Genomic_DNA"/>
</dbReference>
<dbReference type="Proteomes" id="UP001212263">
    <property type="component" value="Unassembled WGS sequence"/>
</dbReference>
<dbReference type="InterPro" id="IPR036390">
    <property type="entry name" value="WH_DNA-bd_sf"/>
</dbReference>
<protein>
    <submittedName>
        <fullName evidence="5">DeoR/GlpR family DNA-binding transcription regulator</fullName>
    </submittedName>
</protein>
<reference evidence="6" key="2">
    <citation type="submission" date="2023-01" db="EMBL/GenBank/DDBJ databases">
        <title>Human gut microbiome strain richness.</title>
        <authorList>
            <person name="Chen-Liaw A."/>
        </authorList>
    </citation>
    <scope>NUCLEOTIDE SEQUENCE</scope>
    <source>
        <strain evidence="6">RTP21484st1_B7_RTP21484_190118</strain>
    </source>
</reference>
<dbReference type="InterPro" id="IPR037171">
    <property type="entry name" value="NagB/RpiA_transferase-like"/>
</dbReference>
<dbReference type="PANTHER" id="PTHR30363:SF44">
    <property type="entry name" value="AGA OPERON TRANSCRIPTIONAL REPRESSOR-RELATED"/>
    <property type="match status" value="1"/>
</dbReference>
<name>A0AAW5CC79_9BACT</name>
<dbReference type="SMART" id="SM00420">
    <property type="entry name" value="HTH_DEOR"/>
    <property type="match status" value="1"/>
</dbReference>
<dbReference type="Gene3D" id="1.10.10.10">
    <property type="entry name" value="Winged helix-like DNA-binding domain superfamily/Winged helix DNA-binding domain"/>
    <property type="match status" value="1"/>
</dbReference>
<dbReference type="AlphaFoldDB" id="A0AAW5CC79"/>
<dbReference type="Pfam" id="PF00455">
    <property type="entry name" value="DeoRC"/>
    <property type="match status" value="1"/>
</dbReference>
<dbReference type="PROSITE" id="PS00894">
    <property type="entry name" value="HTH_DEOR_1"/>
    <property type="match status" value="1"/>
</dbReference>
<organism evidence="5 7">
    <name type="scientific">Odoribacter splanchnicus</name>
    <dbReference type="NCBI Taxonomy" id="28118"/>
    <lineage>
        <taxon>Bacteria</taxon>
        <taxon>Pseudomonadati</taxon>
        <taxon>Bacteroidota</taxon>
        <taxon>Bacteroidia</taxon>
        <taxon>Bacteroidales</taxon>
        <taxon>Odoribacteraceae</taxon>
        <taxon>Odoribacter</taxon>
    </lineage>
</organism>
<dbReference type="GO" id="GO:0003700">
    <property type="term" value="F:DNA-binding transcription factor activity"/>
    <property type="evidence" value="ECO:0007669"/>
    <property type="project" value="InterPro"/>
</dbReference>
<evidence type="ECO:0000256" key="3">
    <source>
        <dbReference type="ARBA" id="ARBA00023163"/>
    </source>
</evidence>
<dbReference type="Gene3D" id="3.40.50.1360">
    <property type="match status" value="1"/>
</dbReference>
<dbReference type="PROSITE" id="PS51000">
    <property type="entry name" value="HTH_DEOR_2"/>
    <property type="match status" value="1"/>
</dbReference>